<evidence type="ECO:0000256" key="1">
    <source>
        <dbReference type="SAM" id="MobiDB-lite"/>
    </source>
</evidence>
<evidence type="ECO:0000256" key="2">
    <source>
        <dbReference type="SAM" id="SignalP"/>
    </source>
</evidence>
<gene>
    <name evidence="4" type="primary">TSACC</name>
</gene>
<protein>
    <submittedName>
        <fullName evidence="4">TSSK6-activating co-chaperone protein</fullName>
    </submittedName>
</protein>
<dbReference type="Proteomes" id="UP001652642">
    <property type="component" value="Chromosome 15"/>
</dbReference>
<proteinExistence type="predicted"/>
<keyword evidence="2" id="KW-0732">Signal</keyword>
<organism evidence="3 4">
    <name type="scientific">Pogona vitticeps</name>
    <name type="common">central bearded dragon</name>
    <dbReference type="NCBI Taxonomy" id="103695"/>
    <lineage>
        <taxon>Eukaryota</taxon>
        <taxon>Metazoa</taxon>
        <taxon>Chordata</taxon>
        <taxon>Craniata</taxon>
        <taxon>Vertebrata</taxon>
        <taxon>Euteleostomi</taxon>
        <taxon>Lepidosauria</taxon>
        <taxon>Squamata</taxon>
        <taxon>Bifurcata</taxon>
        <taxon>Unidentata</taxon>
        <taxon>Episquamata</taxon>
        <taxon>Toxicofera</taxon>
        <taxon>Iguania</taxon>
        <taxon>Acrodonta</taxon>
        <taxon>Agamidae</taxon>
        <taxon>Amphibolurinae</taxon>
        <taxon>Pogona</taxon>
    </lineage>
</organism>
<dbReference type="PANTHER" id="PTHR37368:SF1">
    <property type="entry name" value="TSSK6-ACTIVATING CO-CHAPERONE PROTEIN"/>
    <property type="match status" value="1"/>
</dbReference>
<evidence type="ECO:0000313" key="4">
    <source>
        <dbReference type="RefSeq" id="XP_072840222.1"/>
    </source>
</evidence>
<dbReference type="Pfam" id="PF15836">
    <property type="entry name" value="SSTK-IP"/>
    <property type="match status" value="1"/>
</dbReference>
<dbReference type="InterPro" id="IPR031679">
    <property type="entry name" value="SSTK-IP"/>
</dbReference>
<accession>A0ABM5F494</accession>
<name>A0ABM5F494_9SAUR</name>
<reference evidence="4" key="1">
    <citation type="submission" date="2025-08" db="UniProtKB">
        <authorList>
            <consortium name="RefSeq"/>
        </authorList>
    </citation>
    <scope>IDENTIFICATION</scope>
</reference>
<keyword evidence="3" id="KW-1185">Reference proteome</keyword>
<dbReference type="RefSeq" id="XP_072840222.1">
    <property type="nucleotide sequence ID" value="XM_072984121.1"/>
</dbReference>
<feature type="signal peptide" evidence="2">
    <location>
        <begin position="1"/>
        <end position="21"/>
    </location>
</feature>
<dbReference type="GeneID" id="110083750"/>
<dbReference type="PANTHER" id="PTHR37368">
    <property type="entry name" value="TSSK6-ACTIVATING CO-CHAPERONE PROTEIN"/>
    <property type="match status" value="1"/>
</dbReference>
<evidence type="ECO:0000313" key="3">
    <source>
        <dbReference type="Proteomes" id="UP001652642"/>
    </source>
</evidence>
<sequence length="172" mass="19241">MYESLLFSLLLLGICPGPVQMEPDVNPEDEKQHRRSTQRRSSQVPREESEVPAPSSFKPLCPAKPSPSFLELPSTQWRPCPGGPYSQAARRGKGKRHFSPEHQPQECLGLLECMHNNIQTQTQIAQAQLSLLEDMQDSLNVLLSRQEKRKPEFVGQTEERAPKGSASSPPIS</sequence>
<feature type="region of interest" description="Disordered" evidence="1">
    <location>
        <begin position="21"/>
        <end position="101"/>
    </location>
</feature>
<feature type="region of interest" description="Disordered" evidence="1">
    <location>
        <begin position="143"/>
        <end position="172"/>
    </location>
</feature>
<feature type="compositionally biased region" description="Basic and acidic residues" evidence="1">
    <location>
        <begin position="145"/>
        <end position="162"/>
    </location>
</feature>
<feature type="chain" id="PRO_5047276263" evidence="2">
    <location>
        <begin position="22"/>
        <end position="172"/>
    </location>
</feature>